<evidence type="ECO:0000256" key="3">
    <source>
        <dbReference type="SAM" id="SignalP"/>
    </source>
</evidence>
<dbReference type="EMBL" id="CAJNOR010000547">
    <property type="protein sequence ID" value="CAF0944411.1"/>
    <property type="molecule type" value="Genomic_DNA"/>
</dbReference>
<keyword evidence="2" id="KW-0472">Membrane</keyword>
<sequence length="636" mass="73632">MSHRYLLFLFFLAISNGDQCRINNRTDFFQSKSGQCISCLSHCNYQSNVCLRVNQLRRICSSIYLARNIRECQQRLTLDIVQAFLLSNQSKIVDDNKDYDEPVCLFCGNSTRGLRCESCRQRPNSKQISHLIDLKTPTSTCFECSCSGQTYDCRTNVTDGCWCLSHLLDTNLADLNLHQCLSNRTYINDQDQGQCRSRIHQQCNTCKRGYSGVTSERGHRCYKVLSTDTLQCFEYANTLKSCLRDNEIIKSEDNGTILFEITPSYRNLNIRVLIGIENGFVDVICSIRNANFLVLNDRRVYYEHQSLTDTEPVIRDYDLTYEDLNFGLLYSDPSDIVILRNLSARHRLTILISPTNIDFTQHNLHCLLVDQPSSRIRLADLVEPSSQSVSFSLSDYRAIYLTTGSSHTSSPTNGFIKIYQSRMNIDLFVFFSVFFSSFFLFLSIGICFWKVKFAYEIHRRRRTLKHEYHKRMARPFAKIQLFIKPSTINEHDEENFQQLPSPVASSSVDIPLLLPSTRTDIDYSPHVVSVEPLRDQNHCYTTLFFHLPGDLSTQYRLCAGTTLTQLPADYSNALSNARLEAELQKRNRRRRKFNGQNSHPPKVVVKKTTANVRQQQQRRRKQQQRQQQQPRTTIEP</sequence>
<feature type="signal peptide" evidence="3">
    <location>
        <begin position="1"/>
        <end position="17"/>
    </location>
</feature>
<feature type="chain" id="PRO_5032952949" evidence="3">
    <location>
        <begin position="18"/>
        <end position="636"/>
    </location>
</feature>
<dbReference type="AlphaFoldDB" id="A0A814CRN2"/>
<organism evidence="4 5">
    <name type="scientific">Adineta ricciae</name>
    <name type="common">Rotifer</name>
    <dbReference type="NCBI Taxonomy" id="249248"/>
    <lineage>
        <taxon>Eukaryota</taxon>
        <taxon>Metazoa</taxon>
        <taxon>Spiralia</taxon>
        <taxon>Gnathifera</taxon>
        <taxon>Rotifera</taxon>
        <taxon>Eurotatoria</taxon>
        <taxon>Bdelloidea</taxon>
        <taxon>Adinetida</taxon>
        <taxon>Adinetidae</taxon>
        <taxon>Adineta</taxon>
    </lineage>
</organism>
<reference evidence="4" key="1">
    <citation type="submission" date="2021-02" db="EMBL/GenBank/DDBJ databases">
        <authorList>
            <person name="Nowell W R."/>
        </authorList>
    </citation>
    <scope>NUCLEOTIDE SEQUENCE</scope>
</reference>
<evidence type="ECO:0000256" key="2">
    <source>
        <dbReference type="SAM" id="Phobius"/>
    </source>
</evidence>
<keyword evidence="2" id="KW-0812">Transmembrane</keyword>
<comment type="caution">
    <text evidence="4">The sequence shown here is derived from an EMBL/GenBank/DDBJ whole genome shotgun (WGS) entry which is preliminary data.</text>
</comment>
<evidence type="ECO:0000256" key="1">
    <source>
        <dbReference type="SAM" id="MobiDB-lite"/>
    </source>
</evidence>
<accession>A0A814CRN2</accession>
<keyword evidence="5" id="KW-1185">Reference proteome</keyword>
<keyword evidence="3" id="KW-0732">Signal</keyword>
<evidence type="ECO:0000313" key="5">
    <source>
        <dbReference type="Proteomes" id="UP000663828"/>
    </source>
</evidence>
<name>A0A814CRN2_ADIRI</name>
<feature type="transmembrane region" description="Helical" evidence="2">
    <location>
        <begin position="427"/>
        <end position="451"/>
    </location>
</feature>
<evidence type="ECO:0000313" key="4">
    <source>
        <dbReference type="EMBL" id="CAF0944411.1"/>
    </source>
</evidence>
<gene>
    <name evidence="4" type="ORF">XAT740_LOCUS10303</name>
</gene>
<dbReference type="Proteomes" id="UP000663828">
    <property type="component" value="Unassembled WGS sequence"/>
</dbReference>
<keyword evidence="2" id="KW-1133">Transmembrane helix</keyword>
<feature type="region of interest" description="Disordered" evidence="1">
    <location>
        <begin position="587"/>
        <end position="636"/>
    </location>
</feature>
<protein>
    <submittedName>
        <fullName evidence="4">Uncharacterized protein</fullName>
    </submittedName>
</protein>
<proteinExistence type="predicted"/>